<dbReference type="EMBL" id="JAUIRO010000002">
    <property type="protein sequence ID" value="KAK0726954.1"/>
    <property type="molecule type" value="Genomic_DNA"/>
</dbReference>
<organism evidence="1 2">
    <name type="scientific">Lasiosphaeria miniovina</name>
    <dbReference type="NCBI Taxonomy" id="1954250"/>
    <lineage>
        <taxon>Eukaryota</taxon>
        <taxon>Fungi</taxon>
        <taxon>Dikarya</taxon>
        <taxon>Ascomycota</taxon>
        <taxon>Pezizomycotina</taxon>
        <taxon>Sordariomycetes</taxon>
        <taxon>Sordariomycetidae</taxon>
        <taxon>Sordariales</taxon>
        <taxon>Lasiosphaeriaceae</taxon>
        <taxon>Lasiosphaeria</taxon>
    </lineage>
</organism>
<keyword evidence="2" id="KW-1185">Reference proteome</keyword>
<sequence length="233" mass="25194">MSRDEKAESPNCSWRQMHAARGGGAARVDARSLLQVRVVAGWNVGGWCEPSPPNSTRLAGQGPTDLPSIHACLLLPTEVSDLALPVSRKKRAPRPASIGHLGPRSGAFPPGIASCGARPGRVAALKSGIHKHCSLNPARIHASKETRVKFVIACLSFIPSSFFPMPHKREIAFTSHVTSCRNIHPFLCNCGPTLTTCTCSVPVSSTPRTEKSCCVVFLFHRIPVYRISFRLEP</sequence>
<comment type="caution">
    <text evidence="1">The sequence shown here is derived from an EMBL/GenBank/DDBJ whole genome shotgun (WGS) entry which is preliminary data.</text>
</comment>
<accession>A0AA40B3H0</accession>
<evidence type="ECO:0000313" key="2">
    <source>
        <dbReference type="Proteomes" id="UP001172101"/>
    </source>
</evidence>
<gene>
    <name evidence="1" type="ORF">B0T26DRAFT_109792</name>
</gene>
<reference evidence="1" key="1">
    <citation type="submission" date="2023-06" db="EMBL/GenBank/DDBJ databases">
        <title>Genome-scale phylogeny and comparative genomics of the fungal order Sordariales.</title>
        <authorList>
            <consortium name="Lawrence Berkeley National Laboratory"/>
            <person name="Hensen N."/>
            <person name="Bonometti L."/>
            <person name="Westerberg I."/>
            <person name="Brannstrom I.O."/>
            <person name="Guillou S."/>
            <person name="Cros-Aarteil S."/>
            <person name="Calhoun S."/>
            <person name="Haridas S."/>
            <person name="Kuo A."/>
            <person name="Mondo S."/>
            <person name="Pangilinan J."/>
            <person name="Riley R."/>
            <person name="LaButti K."/>
            <person name="Andreopoulos B."/>
            <person name="Lipzen A."/>
            <person name="Chen C."/>
            <person name="Yanf M."/>
            <person name="Daum C."/>
            <person name="Ng V."/>
            <person name="Clum A."/>
            <person name="Steindorff A."/>
            <person name="Ohm R."/>
            <person name="Martin F."/>
            <person name="Silar P."/>
            <person name="Natvig D."/>
            <person name="Lalanne C."/>
            <person name="Gautier V."/>
            <person name="Ament-velasquez S.L."/>
            <person name="Kruys A."/>
            <person name="Hutchinson M.I."/>
            <person name="Powell A.J."/>
            <person name="Barry K."/>
            <person name="Miller A.N."/>
            <person name="Grigoriev I.V."/>
            <person name="Debuchy R."/>
            <person name="Gladieux P."/>
            <person name="Thoren M.H."/>
            <person name="Johannesson H."/>
        </authorList>
    </citation>
    <scope>NUCLEOTIDE SEQUENCE</scope>
    <source>
        <strain evidence="1">SMH2392-1A</strain>
    </source>
</reference>
<protein>
    <submittedName>
        <fullName evidence="1">Uncharacterized protein</fullName>
    </submittedName>
</protein>
<proteinExistence type="predicted"/>
<dbReference type="Proteomes" id="UP001172101">
    <property type="component" value="Unassembled WGS sequence"/>
</dbReference>
<name>A0AA40B3H0_9PEZI</name>
<dbReference type="GeneID" id="85316538"/>
<dbReference type="RefSeq" id="XP_060299810.1">
    <property type="nucleotide sequence ID" value="XM_060433267.1"/>
</dbReference>
<evidence type="ECO:0000313" key="1">
    <source>
        <dbReference type="EMBL" id="KAK0726954.1"/>
    </source>
</evidence>
<dbReference type="AlphaFoldDB" id="A0AA40B3H0"/>